<dbReference type="GO" id="GO:0006189">
    <property type="term" value="P:'de novo' IMP biosynthetic process"/>
    <property type="evidence" value="ECO:0007669"/>
    <property type="project" value="UniProtKB-UniRule"/>
</dbReference>
<dbReference type="Pfam" id="PF01259">
    <property type="entry name" value="SAICAR_synt"/>
    <property type="match status" value="1"/>
</dbReference>
<dbReference type="Gene3D" id="3.30.200.20">
    <property type="entry name" value="Phosphorylase Kinase, domain 1"/>
    <property type="match status" value="1"/>
</dbReference>
<comment type="catalytic activity">
    <reaction evidence="7 8">
        <text>5-amino-1-(5-phospho-D-ribosyl)imidazole-4-carboxylate + L-aspartate + ATP = (2S)-2-[5-amino-1-(5-phospho-beta-D-ribosyl)imidazole-4-carboxamido]succinate + ADP + phosphate + 2 H(+)</text>
        <dbReference type="Rhea" id="RHEA:22628"/>
        <dbReference type="ChEBI" id="CHEBI:15378"/>
        <dbReference type="ChEBI" id="CHEBI:29991"/>
        <dbReference type="ChEBI" id="CHEBI:30616"/>
        <dbReference type="ChEBI" id="CHEBI:43474"/>
        <dbReference type="ChEBI" id="CHEBI:58443"/>
        <dbReference type="ChEBI" id="CHEBI:77657"/>
        <dbReference type="ChEBI" id="CHEBI:456216"/>
        <dbReference type="EC" id="6.3.2.6"/>
    </reaction>
</comment>
<dbReference type="GO" id="GO:0004639">
    <property type="term" value="F:phosphoribosylaminoimidazolesuccinocarboxamide synthase activity"/>
    <property type="evidence" value="ECO:0007669"/>
    <property type="project" value="UniProtKB-UniRule"/>
</dbReference>
<keyword evidence="6 8" id="KW-0067">ATP-binding</keyword>
<gene>
    <name evidence="8" type="primary">purC</name>
    <name evidence="10" type="ORF">THC_0027</name>
</gene>
<comment type="pathway">
    <text evidence="1 8">Purine metabolism; IMP biosynthesis via de novo pathway; 5-amino-1-(5-phospho-D-ribosyl)imidazole-4-carboxamide from 5-amino-1-(5-phospho-D-ribosyl)imidazole-4-carboxylate: step 1/2.</text>
</comment>
<dbReference type="EC" id="6.3.2.6" evidence="8"/>
<dbReference type="GO" id="GO:0005524">
    <property type="term" value="F:ATP binding"/>
    <property type="evidence" value="ECO:0007669"/>
    <property type="project" value="UniProtKB-KW"/>
</dbReference>
<protein>
    <recommendedName>
        <fullName evidence="8">Phosphoribosylaminoimidazole-succinocarboxamide synthase</fullName>
        <ecNumber evidence="8">6.3.2.6</ecNumber>
    </recommendedName>
    <alternativeName>
        <fullName evidence="8">SAICAR synthetase</fullName>
    </alternativeName>
</protein>
<dbReference type="FunFam" id="3.30.470.20:FF:000015">
    <property type="entry name" value="Phosphoribosylaminoimidazole-succinocarboxamide synthase"/>
    <property type="match status" value="1"/>
</dbReference>
<dbReference type="AlphaFoldDB" id="A0A0U5AKJ2"/>
<organism evidence="10 11">
    <name type="scientific">Caldimicrobium thiodismutans</name>
    <dbReference type="NCBI Taxonomy" id="1653476"/>
    <lineage>
        <taxon>Bacteria</taxon>
        <taxon>Pseudomonadati</taxon>
        <taxon>Thermodesulfobacteriota</taxon>
        <taxon>Thermodesulfobacteria</taxon>
        <taxon>Thermodesulfobacteriales</taxon>
        <taxon>Thermodesulfobacteriaceae</taxon>
        <taxon>Caldimicrobium</taxon>
    </lineage>
</organism>
<evidence type="ECO:0000256" key="5">
    <source>
        <dbReference type="ARBA" id="ARBA00022755"/>
    </source>
</evidence>
<feature type="domain" description="SAICAR synthetase/ADE2 N-terminal" evidence="9">
    <location>
        <begin position="15"/>
        <end position="266"/>
    </location>
</feature>
<evidence type="ECO:0000313" key="10">
    <source>
        <dbReference type="EMBL" id="BAU22434.1"/>
    </source>
</evidence>
<dbReference type="InterPro" id="IPR001636">
    <property type="entry name" value="SAICAR_synth"/>
</dbReference>
<comment type="similarity">
    <text evidence="2 8">Belongs to the SAICAR synthetase family.</text>
</comment>
<dbReference type="KEGG" id="cthi:THC_0027"/>
<evidence type="ECO:0000256" key="7">
    <source>
        <dbReference type="ARBA" id="ARBA00048475"/>
    </source>
</evidence>
<evidence type="ECO:0000259" key="9">
    <source>
        <dbReference type="Pfam" id="PF01259"/>
    </source>
</evidence>
<name>A0A0U5AKJ2_9BACT</name>
<dbReference type="EMBL" id="AP014945">
    <property type="protein sequence ID" value="BAU22434.1"/>
    <property type="molecule type" value="Genomic_DNA"/>
</dbReference>
<dbReference type="PROSITE" id="PS01058">
    <property type="entry name" value="SAICAR_SYNTHETASE_2"/>
    <property type="match status" value="1"/>
</dbReference>
<accession>A0A0U5AKJ2</accession>
<dbReference type="Gene3D" id="3.30.470.20">
    <property type="entry name" value="ATP-grasp fold, B domain"/>
    <property type="match status" value="1"/>
</dbReference>
<dbReference type="InterPro" id="IPR028923">
    <property type="entry name" value="SAICAR_synt/ADE2_N"/>
</dbReference>
<dbReference type="Proteomes" id="UP000068196">
    <property type="component" value="Chromosome"/>
</dbReference>
<dbReference type="NCBIfam" id="NF010568">
    <property type="entry name" value="PRK13961.1"/>
    <property type="match status" value="1"/>
</dbReference>
<evidence type="ECO:0000313" key="11">
    <source>
        <dbReference type="Proteomes" id="UP000068196"/>
    </source>
</evidence>
<dbReference type="STRING" id="1653476.THC_0027"/>
<dbReference type="PANTHER" id="PTHR43700">
    <property type="entry name" value="PHOSPHORIBOSYLAMINOIMIDAZOLE-SUCCINOCARBOXAMIDE SYNTHASE"/>
    <property type="match status" value="1"/>
</dbReference>
<dbReference type="CDD" id="cd01414">
    <property type="entry name" value="SAICAR_synt_Sc"/>
    <property type="match status" value="1"/>
</dbReference>
<reference evidence="10 11" key="1">
    <citation type="journal article" date="2016" name="Int. J. Syst. Evol. Microbiol.">
        <title>Caldimicrobium thiodismutans sp. nov., a sulfur-disproportionating bacterium isolated from a hot spring, and emended description of the genus Caldimicrobium.</title>
        <authorList>
            <person name="Kojima H."/>
            <person name="Umezawa K."/>
            <person name="Fukui M."/>
        </authorList>
    </citation>
    <scope>NUCLEOTIDE SEQUENCE [LARGE SCALE GENOMIC DNA]</scope>
    <source>
        <strain evidence="10 11">TF1</strain>
    </source>
</reference>
<keyword evidence="3 8" id="KW-0436">Ligase</keyword>
<dbReference type="NCBIfam" id="TIGR00081">
    <property type="entry name" value="purC"/>
    <property type="match status" value="1"/>
</dbReference>
<keyword evidence="5 8" id="KW-0658">Purine biosynthesis</keyword>
<proteinExistence type="inferred from homology"/>
<keyword evidence="11" id="KW-1185">Reference proteome</keyword>
<sequence>MLALFETNLTSVPLLHRGKVRDIYDLGDSLLIVATDRISAFDVVLPTPIPEKGKILTLMTLFWLNFLKDIVENHLITADVKEYPEVLKPYEEILKDRSMLVKKAKVLPVECIVRGYLSGSAWKEYQEKGEICGLKLPKGLRESDKLPEPIFTPSTKAELGKHDINISFEEMKRITGEEVAEKVKEISLNLYKKASSYAETRGIIIADTKFEFGVYKDKLILVDEVLTPDSSRFWPKEEYQPGRHQKSFDKQFIRDWLKNSGWKDGSPPPEIPSEIVHKTREKYLEALRRLIS</sequence>
<dbReference type="PANTHER" id="PTHR43700:SF1">
    <property type="entry name" value="PHOSPHORIBOSYLAMINOIMIDAZOLE-SUCCINOCARBOXAMIDE SYNTHASE"/>
    <property type="match status" value="1"/>
</dbReference>
<dbReference type="OrthoDB" id="9801549at2"/>
<dbReference type="RefSeq" id="WP_082706220.1">
    <property type="nucleotide sequence ID" value="NZ_AP014945.1"/>
</dbReference>
<keyword evidence="4 8" id="KW-0547">Nucleotide-binding</keyword>
<evidence type="ECO:0000256" key="2">
    <source>
        <dbReference type="ARBA" id="ARBA00010190"/>
    </source>
</evidence>
<reference evidence="11" key="2">
    <citation type="journal article" date="2016" name="Int. J. Syst. Evol. Microbiol.">
        <title>Caldimicrobium thiodismutans sp. nov., a sulfur-disproportionating bacterium isolated from a hot spring.</title>
        <authorList>
            <person name="Kojima H."/>
            <person name="Umezawa K."/>
            <person name="Fukui M."/>
        </authorList>
    </citation>
    <scope>NUCLEOTIDE SEQUENCE [LARGE SCALE GENOMIC DNA]</scope>
    <source>
        <strain evidence="11">TF1</strain>
    </source>
</reference>
<dbReference type="PROSITE" id="PS01057">
    <property type="entry name" value="SAICAR_SYNTHETASE_1"/>
    <property type="match status" value="1"/>
</dbReference>
<dbReference type="UniPathway" id="UPA00074">
    <property type="reaction ID" value="UER00131"/>
</dbReference>
<dbReference type="SUPFAM" id="SSF56104">
    <property type="entry name" value="SAICAR synthase-like"/>
    <property type="match status" value="1"/>
</dbReference>
<evidence type="ECO:0000256" key="1">
    <source>
        <dbReference type="ARBA" id="ARBA00004672"/>
    </source>
</evidence>
<evidence type="ECO:0000256" key="8">
    <source>
        <dbReference type="HAMAP-Rule" id="MF_00137"/>
    </source>
</evidence>
<evidence type="ECO:0000256" key="6">
    <source>
        <dbReference type="ARBA" id="ARBA00022840"/>
    </source>
</evidence>
<evidence type="ECO:0000256" key="3">
    <source>
        <dbReference type="ARBA" id="ARBA00022598"/>
    </source>
</evidence>
<dbReference type="PATRIC" id="fig|1653476.3.peg.26"/>
<dbReference type="InterPro" id="IPR018236">
    <property type="entry name" value="SAICAR_synthetase_CS"/>
</dbReference>
<dbReference type="HAMAP" id="MF_00137">
    <property type="entry name" value="SAICAR_synth"/>
    <property type="match status" value="1"/>
</dbReference>
<evidence type="ECO:0000256" key="4">
    <source>
        <dbReference type="ARBA" id="ARBA00022741"/>
    </source>
</evidence>
<dbReference type="GO" id="GO:0005737">
    <property type="term" value="C:cytoplasm"/>
    <property type="evidence" value="ECO:0007669"/>
    <property type="project" value="TreeGrafter"/>
</dbReference>